<dbReference type="InterPro" id="IPR019734">
    <property type="entry name" value="TPR_rpt"/>
</dbReference>
<dbReference type="Gene3D" id="1.25.40.10">
    <property type="entry name" value="Tetratricopeptide repeat domain"/>
    <property type="match status" value="2"/>
</dbReference>
<dbReference type="Pfam" id="PF13374">
    <property type="entry name" value="TPR_10"/>
    <property type="match status" value="3"/>
</dbReference>
<accession>A0ABQ3L8L4</accession>
<feature type="domain" description="Orc1-like AAA ATPase" evidence="1">
    <location>
        <begin position="54"/>
        <end position="167"/>
    </location>
</feature>
<dbReference type="InterPro" id="IPR041664">
    <property type="entry name" value="AAA_16"/>
</dbReference>
<keyword evidence="3" id="KW-1185">Reference proteome</keyword>
<dbReference type="InterPro" id="IPR027417">
    <property type="entry name" value="P-loop_NTPase"/>
</dbReference>
<dbReference type="Proteomes" id="UP000635387">
    <property type="component" value="Unassembled WGS sequence"/>
</dbReference>
<evidence type="ECO:0000259" key="1">
    <source>
        <dbReference type="Pfam" id="PF13191"/>
    </source>
</evidence>
<reference evidence="3" key="1">
    <citation type="journal article" date="2019" name="Int. J. Syst. Evol. Microbiol.">
        <title>The Global Catalogue of Microorganisms (GCM) 10K type strain sequencing project: providing services to taxonomists for standard genome sequencing and annotation.</title>
        <authorList>
            <consortium name="The Broad Institute Genomics Platform"/>
            <consortium name="The Broad Institute Genome Sequencing Center for Infectious Disease"/>
            <person name="Wu L."/>
            <person name="Ma J."/>
        </authorList>
    </citation>
    <scope>NUCLEOTIDE SEQUENCE [LARGE SCALE GENOMIC DNA]</scope>
    <source>
        <strain evidence="3">CGMCC 4.7683</strain>
    </source>
</reference>
<dbReference type="SUPFAM" id="SSF52540">
    <property type="entry name" value="P-loop containing nucleoside triphosphate hydrolases"/>
    <property type="match status" value="1"/>
</dbReference>
<gene>
    <name evidence="2" type="ORF">GCM10017790_15970</name>
</gene>
<name>A0ABQ3L8L4_9PSEU</name>
<dbReference type="PANTHER" id="PTHR46082:SF6">
    <property type="entry name" value="AAA+ ATPASE DOMAIN-CONTAINING PROTEIN-RELATED"/>
    <property type="match status" value="1"/>
</dbReference>
<organism evidence="2 3">
    <name type="scientific">Amycolatopsis oliviviridis</name>
    <dbReference type="NCBI Taxonomy" id="1471590"/>
    <lineage>
        <taxon>Bacteria</taxon>
        <taxon>Bacillati</taxon>
        <taxon>Actinomycetota</taxon>
        <taxon>Actinomycetes</taxon>
        <taxon>Pseudonocardiales</taxon>
        <taxon>Pseudonocardiaceae</taxon>
        <taxon>Amycolatopsis</taxon>
    </lineage>
</organism>
<comment type="caution">
    <text evidence="2">The sequence shown here is derived from an EMBL/GenBank/DDBJ whole genome shotgun (WGS) entry which is preliminary data.</text>
</comment>
<proteinExistence type="predicted"/>
<dbReference type="Gene3D" id="3.40.50.300">
    <property type="entry name" value="P-loop containing nucleotide triphosphate hydrolases"/>
    <property type="match status" value="1"/>
</dbReference>
<dbReference type="InterPro" id="IPR053137">
    <property type="entry name" value="NLR-like"/>
</dbReference>
<dbReference type="InterPro" id="IPR011990">
    <property type="entry name" value="TPR-like_helical_dom_sf"/>
</dbReference>
<evidence type="ECO:0000313" key="3">
    <source>
        <dbReference type="Proteomes" id="UP000635387"/>
    </source>
</evidence>
<dbReference type="EMBL" id="BNAY01000002">
    <property type="protein sequence ID" value="GHH08776.1"/>
    <property type="molecule type" value="Genomic_DNA"/>
</dbReference>
<dbReference type="SMART" id="SM00028">
    <property type="entry name" value="TPR"/>
    <property type="match status" value="7"/>
</dbReference>
<dbReference type="Pfam" id="PF13191">
    <property type="entry name" value="AAA_16"/>
    <property type="match status" value="1"/>
</dbReference>
<dbReference type="PANTHER" id="PTHR46082">
    <property type="entry name" value="ATP/GTP-BINDING PROTEIN-RELATED"/>
    <property type="match status" value="1"/>
</dbReference>
<dbReference type="SUPFAM" id="SSF48452">
    <property type="entry name" value="TPR-like"/>
    <property type="match status" value="3"/>
</dbReference>
<dbReference type="Pfam" id="PF13424">
    <property type="entry name" value="TPR_12"/>
    <property type="match status" value="3"/>
</dbReference>
<evidence type="ECO:0000313" key="2">
    <source>
        <dbReference type="EMBL" id="GHH08776.1"/>
    </source>
</evidence>
<dbReference type="PRINTS" id="PR00381">
    <property type="entry name" value="KINESINLIGHT"/>
</dbReference>
<protein>
    <submittedName>
        <fullName evidence="2">Tetratricopeptide repeat protein</fullName>
    </submittedName>
</protein>
<sequence length="813" mass="88001">MYEIRDGQGVQVGNHNVQHNIYERHVHAPAVITPMERVEAPAGLINLPERSALFVGRGGEMRRLREAITASSPGSVVVTAVHGLGGIGKSALAAHYADTHRAGHSLVWWITADAPTSIETGLARLAVALQPAVGTLPLEQQTEHGLRWLATHGGWLLILDNLPGPNDAAALLARLPGGQVLITSRRTTGWHDITTTPLSLDVLEPGQARELLTRILTHDDPGADAVCAELGYLPLAIEQAGAFMVETGTTAGEYLDLLGRYPAAMYGETAEGGDTQRTMARIWRVTLDRLADTPLAGKVLRVLAWYAPDDIPVALLSDLDDELAVIKSLGRLAAYAMITRTGEAIGVHRLVQAVTRTPDPDDVHRTPADVAHARERATRALSRALQPLDPEAPQDWPVLRVLMPHAQALVSNTDPEDDTGDTIFVLGQLGRFLGNQGTVAMATGYLDRCLVDCVRVLGPDHPVTLTSRNNLAAAYESEGNLRQAIQLYRAALADRERVLGPDHADTLVSRSNLAFAYRSAGSLEQAIPLHEATLVDRERVLGRDHPDTLTSRNNLAGAYETAGDLRQAIPLYKAVLADRERVQGPDHPDTLASRNNLAGAYRSAGDPGRAIPLYEATLADCERVLGADHPRTLTSRNNLAGAYEMAGDLRQAIPLYEANLADRERVLGPDHPSTLTSRNNLAAAYEMTGKLGQAIPLYEATLADCERVLGPDHPDTLISRNNLAYAYWLARDLGRAIPLHVATLAARERVLGPHHPHTLSSRYNLAAAYESAGDLRQAIPLYKAVYSAYKRILGPGHPETQAVRASLRRARGR</sequence>